<dbReference type="Proteomes" id="UP000658390">
    <property type="component" value="Unassembled WGS sequence"/>
</dbReference>
<accession>A0A8I1FMV5</accession>
<dbReference type="Gene3D" id="3.50.30.40">
    <property type="entry name" value="Ribonuclease E inhibitor RraA/RraA-like"/>
    <property type="match status" value="1"/>
</dbReference>
<comment type="cofactor">
    <cofactor evidence="1">
        <name>a divalent metal cation</name>
        <dbReference type="ChEBI" id="CHEBI:60240"/>
    </cofactor>
</comment>
<dbReference type="PANTHER" id="PTHR33254:SF4">
    <property type="entry name" value="4-HYDROXY-4-METHYL-2-OXOGLUTARATE ALDOLASE 3-RELATED"/>
    <property type="match status" value="1"/>
</dbReference>
<evidence type="ECO:0000256" key="6">
    <source>
        <dbReference type="ARBA" id="ARBA00030169"/>
    </source>
</evidence>
<evidence type="ECO:0000256" key="1">
    <source>
        <dbReference type="ARBA" id="ARBA00001968"/>
    </source>
</evidence>
<dbReference type="CDD" id="cd16841">
    <property type="entry name" value="RraA_family"/>
    <property type="match status" value="1"/>
</dbReference>
<keyword evidence="3 7" id="KW-0479">Metal-binding</keyword>
<keyword evidence="7" id="KW-0460">Magnesium</keyword>
<evidence type="ECO:0000313" key="9">
    <source>
        <dbReference type="Proteomes" id="UP000658390"/>
    </source>
</evidence>
<feature type="binding site" evidence="7">
    <location>
        <position position="138"/>
    </location>
    <ligand>
        <name>substrate</name>
    </ligand>
</feature>
<gene>
    <name evidence="8" type="ORF">JFT45_12475</name>
</gene>
<sequence length="241" mass="26470">MDNSLKKEIYVNKSLTELIKSNKISTSTFADIMDAKGIGSVICRSIKPVNTEQHYFVGEAYTIEWERVRKTGNISESQPSTWHQVKNFLVPDIHSADGLVYVAGGGHLIKEEALAGGLSCSYFAKLGFEGVVLGGAVRDVSELKALAMPVLATNFTPVDTQGSYRVKSVGDSCMIDGCLIKTKDVIISDANGTVILPPDVLTDIVYLALEIEKTEREILDILHDKHDTRSLITLVEERNRI</sequence>
<organism evidence="8 9">
    <name type="scientific">Pseudomonas psychrophila</name>
    <dbReference type="NCBI Taxonomy" id="122355"/>
    <lineage>
        <taxon>Bacteria</taxon>
        <taxon>Pseudomonadati</taxon>
        <taxon>Pseudomonadota</taxon>
        <taxon>Gammaproteobacteria</taxon>
        <taxon>Pseudomonadales</taxon>
        <taxon>Pseudomonadaceae</taxon>
        <taxon>Pseudomonas</taxon>
    </lineage>
</organism>
<dbReference type="PANTHER" id="PTHR33254">
    <property type="entry name" value="4-HYDROXY-4-METHYL-2-OXOGLUTARATE ALDOLASE 3-RELATED"/>
    <property type="match status" value="1"/>
</dbReference>
<proteinExistence type="predicted"/>
<comment type="caution">
    <text evidence="8">The sequence shown here is derived from an EMBL/GenBank/DDBJ whole genome shotgun (WGS) entry which is preliminary data.</text>
</comment>
<dbReference type="AlphaFoldDB" id="A0A8I1FMV5"/>
<evidence type="ECO:0000256" key="7">
    <source>
        <dbReference type="PIRSR" id="PIRSR605493-1"/>
    </source>
</evidence>
<reference evidence="8" key="1">
    <citation type="submission" date="2020-12" db="EMBL/GenBank/DDBJ databases">
        <title>Antibiotic resistance and phylogeny of Pseudomonas spp. isolated over three decades from chicken meat in the Norwegian food chain.</title>
        <authorList>
            <person name="Moen B."/>
        </authorList>
    </citation>
    <scope>NUCLEOTIDE SEQUENCE</scope>
    <source>
        <strain evidence="8">MF6762</strain>
    </source>
</reference>
<dbReference type="InterPro" id="IPR036704">
    <property type="entry name" value="RraA/RraA-like_sf"/>
</dbReference>
<evidence type="ECO:0000313" key="8">
    <source>
        <dbReference type="EMBL" id="MBJ2257331.1"/>
    </source>
</evidence>
<name>A0A8I1FMV5_9PSED</name>
<dbReference type="Pfam" id="PF03737">
    <property type="entry name" value="RraA-like"/>
    <property type="match status" value="1"/>
</dbReference>
<dbReference type="GO" id="GO:0046872">
    <property type="term" value="F:metal ion binding"/>
    <property type="evidence" value="ECO:0007669"/>
    <property type="project" value="UniProtKB-KW"/>
</dbReference>
<dbReference type="GO" id="GO:0016829">
    <property type="term" value="F:lyase activity"/>
    <property type="evidence" value="ECO:0007669"/>
    <property type="project" value="UniProtKB-KW"/>
</dbReference>
<evidence type="ECO:0000256" key="4">
    <source>
        <dbReference type="ARBA" id="ARBA00023239"/>
    </source>
</evidence>
<dbReference type="EMBL" id="JAEKCZ010000009">
    <property type="protein sequence ID" value="MBJ2257331.1"/>
    <property type="molecule type" value="Genomic_DNA"/>
</dbReference>
<feature type="binding site" evidence="7">
    <location>
        <position position="139"/>
    </location>
    <ligand>
        <name>Mg(2+)</name>
        <dbReference type="ChEBI" id="CHEBI:18420"/>
    </ligand>
</feature>
<evidence type="ECO:0000256" key="5">
    <source>
        <dbReference type="ARBA" id="ARBA00029596"/>
    </source>
</evidence>
<keyword evidence="4" id="KW-0456">Lyase</keyword>
<evidence type="ECO:0000256" key="2">
    <source>
        <dbReference type="ARBA" id="ARBA00016549"/>
    </source>
</evidence>
<dbReference type="InterPro" id="IPR005493">
    <property type="entry name" value="RraA/RraA-like"/>
</dbReference>
<comment type="cofactor">
    <cofactor evidence="7">
        <name>Mg(2+)</name>
        <dbReference type="ChEBI" id="CHEBI:18420"/>
    </cofactor>
</comment>
<evidence type="ECO:0000256" key="3">
    <source>
        <dbReference type="ARBA" id="ARBA00022723"/>
    </source>
</evidence>
<dbReference type="SUPFAM" id="SSF89562">
    <property type="entry name" value="RraA-like"/>
    <property type="match status" value="1"/>
</dbReference>
<protein>
    <recommendedName>
        <fullName evidence="2">Putative 4-hydroxy-4-methyl-2-oxoglutarate aldolase</fullName>
    </recommendedName>
    <alternativeName>
        <fullName evidence="5">Regulator of ribonuclease activity homolog</fullName>
    </alternativeName>
    <alternativeName>
        <fullName evidence="6">RraA-like protein</fullName>
    </alternativeName>
</protein>